<dbReference type="NCBIfam" id="TIGR00451">
    <property type="entry name" value="unchar_dom_2"/>
    <property type="match status" value="1"/>
</dbReference>
<proteinExistence type="predicted"/>
<evidence type="ECO:0000259" key="1">
    <source>
        <dbReference type="SMART" id="SM00359"/>
    </source>
</evidence>
<dbReference type="PROSITE" id="PS50890">
    <property type="entry name" value="PUA"/>
    <property type="match status" value="1"/>
</dbReference>
<evidence type="ECO:0000313" key="3">
    <source>
        <dbReference type="Proteomes" id="UP000757232"/>
    </source>
</evidence>
<name>A0A9Q5HQG8_SANBA</name>
<sequence>MNNLTELLCASTDPDILPRLQVDRGAIRHLLAGANMMCPGFTSAGGRLPPEEEALPAQKAIGIFCEGKEHAAGVGVLKLGTEEIKKTTKGVGVEVKSYLGDGLWHMEKIGK</sequence>
<dbReference type="SUPFAM" id="SSF88697">
    <property type="entry name" value="PUA domain-like"/>
    <property type="match status" value="1"/>
</dbReference>
<reference evidence="2" key="1">
    <citation type="submission" date="2016-06" db="EMBL/GenBank/DDBJ databases">
        <title>Draft Genome sequence of the fungus Inonotus baumii.</title>
        <authorList>
            <person name="Zhu H."/>
            <person name="Lin W."/>
        </authorList>
    </citation>
    <scope>NUCLEOTIDE SEQUENCE</scope>
    <source>
        <strain evidence="2">821</strain>
    </source>
</reference>
<dbReference type="PANTHER" id="PTHR22798">
    <property type="entry name" value="MCT-1 PROTEIN"/>
    <property type="match status" value="1"/>
</dbReference>
<dbReference type="InterPro" id="IPR016437">
    <property type="entry name" value="MCT-1/Tma20"/>
</dbReference>
<feature type="domain" description="PUA" evidence="1">
    <location>
        <begin position="18"/>
        <end position="100"/>
    </location>
</feature>
<dbReference type="AlphaFoldDB" id="A0A9Q5HQG8"/>
<protein>
    <recommendedName>
        <fullName evidence="1">PUA domain-containing protein</fullName>
    </recommendedName>
</protein>
<dbReference type="InterPro" id="IPR002478">
    <property type="entry name" value="PUA"/>
</dbReference>
<dbReference type="Pfam" id="PF01472">
    <property type="entry name" value="PUA"/>
    <property type="match status" value="1"/>
</dbReference>
<dbReference type="InterPro" id="IPR004521">
    <property type="entry name" value="Uncharacterised_CHP00451"/>
</dbReference>
<organism evidence="2 3">
    <name type="scientific">Sanghuangporus baumii</name>
    <name type="common">Phellinus baumii</name>
    <dbReference type="NCBI Taxonomy" id="108892"/>
    <lineage>
        <taxon>Eukaryota</taxon>
        <taxon>Fungi</taxon>
        <taxon>Dikarya</taxon>
        <taxon>Basidiomycota</taxon>
        <taxon>Agaricomycotina</taxon>
        <taxon>Agaricomycetes</taxon>
        <taxon>Hymenochaetales</taxon>
        <taxon>Hymenochaetaceae</taxon>
        <taxon>Sanghuangporus</taxon>
    </lineage>
</organism>
<gene>
    <name evidence="2" type="ORF">A7U60_g8789</name>
</gene>
<comment type="caution">
    <text evidence="2">The sequence shown here is derived from an EMBL/GenBank/DDBJ whole genome shotgun (WGS) entry which is preliminary data.</text>
</comment>
<keyword evidence="3" id="KW-1185">Reference proteome</keyword>
<accession>A0A9Q5HQG8</accession>
<dbReference type="EMBL" id="LNZH02000216">
    <property type="protein sequence ID" value="OCB84116.1"/>
    <property type="molecule type" value="Genomic_DNA"/>
</dbReference>
<dbReference type="SMART" id="SM00359">
    <property type="entry name" value="PUA"/>
    <property type="match status" value="1"/>
</dbReference>
<evidence type="ECO:0000313" key="2">
    <source>
        <dbReference type="EMBL" id="OCB84116.1"/>
    </source>
</evidence>
<dbReference type="InterPro" id="IPR015947">
    <property type="entry name" value="PUA-like_sf"/>
</dbReference>
<dbReference type="GO" id="GO:0003723">
    <property type="term" value="F:RNA binding"/>
    <property type="evidence" value="ECO:0007669"/>
    <property type="project" value="InterPro"/>
</dbReference>
<dbReference type="PANTHER" id="PTHR22798:SF0">
    <property type="entry name" value="MALIGNANT T-CELL-AMPLIFIED SEQUENCE 1"/>
    <property type="match status" value="1"/>
</dbReference>
<dbReference type="Proteomes" id="UP000757232">
    <property type="component" value="Unassembled WGS sequence"/>
</dbReference>
<dbReference type="Gene3D" id="3.10.400.20">
    <property type="match status" value="1"/>
</dbReference>
<dbReference type="OrthoDB" id="10249667at2759"/>
<dbReference type="GO" id="GO:0001731">
    <property type="term" value="P:formation of translation preinitiation complex"/>
    <property type="evidence" value="ECO:0007669"/>
    <property type="project" value="TreeGrafter"/>
</dbReference>